<feature type="compositionally biased region" description="Basic and acidic residues" evidence="1">
    <location>
        <begin position="469"/>
        <end position="483"/>
    </location>
</feature>
<gene>
    <name evidence="2" type="ORF">GBAR_LOCUS24526</name>
</gene>
<feature type="compositionally biased region" description="Low complexity" evidence="1">
    <location>
        <begin position="333"/>
        <end position="349"/>
    </location>
</feature>
<dbReference type="AlphaFoldDB" id="A0AA35TC10"/>
<sequence length="614" mass="66293">MKQGVRSCDVLSHVSDLENPQFYTITRQQLKSVALRVILWEAKNSKHPNFIGEVLVSLSDRDAVRLEGHPSWFRMCKTDPNLPPPPNAVLVKKAKKEDIFHRVRRGTGYALQSLRRPMSMGIDALAAENGGRLPPSSSMDGLEASFRKLQGANVTMPRRTRKERKPLSGLFNSPPHVPGPPVSAGSLQNGRPGGFGNGHDISSRRVPDVISRVGAMDESASFSVPTSPLMSRKMAARESNTLRRKKLGGILSVLRGSLLPAMHSIDLATLQRKRAATEAGEDVTDGDVPVEEEETKRRWSLSGDFKHRIVPLSPPFSSSSSPFFSPQHTTRQPLTSTTSSSSLDPSPGSAHRRVHSEITPSTTDYQWSDVTAEDFQKIESAGLLTPETTSGAVLSDGSWYSAEEELKDEETPKKQSPARVLKTGSSSASKLLYSRSHTVDDGFGSVNSATKMKSRSAENLLSGDEREEEGGGREGLGFREHLPLTRTRCHAISRGSSSGSSVEDDHTTPNSRPRSHNSGSDEVGGVKGGDVGGLTGGVTGRDAGEGESSLHSSMPIGRVNAISLNPRFRATGDGERGSQADGEVPPPLPRPLRGREYHGGDHLRTFSGLSLSRK</sequence>
<feature type="region of interest" description="Disordered" evidence="1">
    <location>
        <begin position="277"/>
        <end position="299"/>
    </location>
</feature>
<evidence type="ECO:0000313" key="2">
    <source>
        <dbReference type="EMBL" id="CAI8044166.1"/>
    </source>
</evidence>
<feature type="region of interest" description="Disordered" evidence="1">
    <location>
        <begin position="402"/>
        <end position="614"/>
    </location>
</feature>
<dbReference type="Proteomes" id="UP001174909">
    <property type="component" value="Unassembled WGS sequence"/>
</dbReference>
<organism evidence="2 3">
    <name type="scientific">Geodia barretti</name>
    <name type="common">Barrett's horny sponge</name>
    <dbReference type="NCBI Taxonomy" id="519541"/>
    <lineage>
        <taxon>Eukaryota</taxon>
        <taxon>Metazoa</taxon>
        <taxon>Porifera</taxon>
        <taxon>Demospongiae</taxon>
        <taxon>Heteroscleromorpha</taxon>
        <taxon>Tetractinellida</taxon>
        <taxon>Astrophorina</taxon>
        <taxon>Geodiidae</taxon>
        <taxon>Geodia</taxon>
    </lineage>
</organism>
<evidence type="ECO:0000313" key="3">
    <source>
        <dbReference type="Proteomes" id="UP001174909"/>
    </source>
</evidence>
<reference evidence="2" key="1">
    <citation type="submission" date="2023-03" db="EMBL/GenBank/DDBJ databases">
        <authorList>
            <person name="Steffen K."/>
            <person name="Cardenas P."/>
        </authorList>
    </citation>
    <scope>NUCLEOTIDE SEQUENCE</scope>
</reference>
<dbReference type="EMBL" id="CASHTH010003380">
    <property type="protein sequence ID" value="CAI8044166.1"/>
    <property type="molecule type" value="Genomic_DNA"/>
</dbReference>
<name>A0AA35TC10_GEOBA</name>
<comment type="caution">
    <text evidence="2">The sequence shown here is derived from an EMBL/GenBank/DDBJ whole genome shotgun (WGS) entry which is preliminary data.</text>
</comment>
<proteinExistence type="predicted"/>
<protein>
    <submittedName>
        <fullName evidence="2">Uncharacterized protein</fullName>
    </submittedName>
</protein>
<keyword evidence="3" id="KW-1185">Reference proteome</keyword>
<feature type="compositionally biased region" description="Gly residues" evidence="1">
    <location>
        <begin position="525"/>
        <end position="539"/>
    </location>
</feature>
<feature type="compositionally biased region" description="Polar residues" evidence="1">
    <location>
        <begin position="508"/>
        <end position="518"/>
    </location>
</feature>
<accession>A0AA35TC10</accession>
<feature type="compositionally biased region" description="Acidic residues" evidence="1">
    <location>
        <begin position="279"/>
        <end position="293"/>
    </location>
</feature>
<feature type="region of interest" description="Disordered" evidence="1">
    <location>
        <begin position="316"/>
        <end position="365"/>
    </location>
</feature>
<feature type="compositionally biased region" description="Low complexity" evidence="1">
    <location>
        <begin position="425"/>
        <end position="436"/>
    </location>
</feature>
<feature type="region of interest" description="Disordered" evidence="1">
    <location>
        <begin position="156"/>
        <end position="203"/>
    </location>
</feature>
<feature type="compositionally biased region" description="Basic and acidic residues" evidence="1">
    <location>
        <begin position="593"/>
        <end position="604"/>
    </location>
</feature>
<evidence type="ECO:0000256" key="1">
    <source>
        <dbReference type="SAM" id="MobiDB-lite"/>
    </source>
</evidence>
<feature type="compositionally biased region" description="Low complexity" evidence="1">
    <location>
        <begin position="316"/>
        <end position="326"/>
    </location>
</feature>